<evidence type="ECO:0000313" key="3">
    <source>
        <dbReference type="EMBL" id="ADL35950.1"/>
    </source>
</evidence>
<organism evidence="3 4">
    <name type="scientific">Butyrivibrio proteoclasticus (strain ATCC 51982 / DSM 14932 / B316)</name>
    <name type="common">Clostridium proteoclasticum</name>
    <dbReference type="NCBI Taxonomy" id="515622"/>
    <lineage>
        <taxon>Bacteria</taxon>
        <taxon>Bacillati</taxon>
        <taxon>Bacillota</taxon>
        <taxon>Clostridia</taxon>
        <taxon>Lachnospirales</taxon>
        <taxon>Lachnospiraceae</taxon>
        <taxon>Butyrivibrio</taxon>
    </lineage>
</organism>
<dbReference type="Proteomes" id="UP000001299">
    <property type="component" value="Plasmid pCY360"/>
</dbReference>
<evidence type="ECO:0000256" key="2">
    <source>
        <dbReference type="SAM" id="MobiDB-lite"/>
    </source>
</evidence>
<dbReference type="AlphaFoldDB" id="E0S3G8"/>
<accession>E0S3G8</accession>
<evidence type="ECO:0008006" key="5">
    <source>
        <dbReference type="Google" id="ProtNLM"/>
    </source>
</evidence>
<name>E0S3G8_BUTPB</name>
<dbReference type="EMBL" id="CP001812">
    <property type="protein sequence ID" value="ADL35950.1"/>
    <property type="molecule type" value="Genomic_DNA"/>
</dbReference>
<keyword evidence="3" id="KW-0614">Plasmid</keyword>
<evidence type="ECO:0000313" key="4">
    <source>
        <dbReference type="Proteomes" id="UP000001299"/>
    </source>
</evidence>
<proteinExistence type="predicted"/>
<feature type="compositionally biased region" description="Basic and acidic residues" evidence="2">
    <location>
        <begin position="341"/>
        <end position="366"/>
    </location>
</feature>
<protein>
    <recommendedName>
        <fullName evidence="5">DUF4316 domain-containing protein</fullName>
    </recommendedName>
</protein>
<geneLocation type="plasmid" evidence="3 4">
    <name>pCY360</name>
</geneLocation>
<dbReference type="KEGG" id="bpb:bpr_II009"/>
<feature type="region of interest" description="Disordered" evidence="2">
    <location>
        <begin position="341"/>
        <end position="379"/>
    </location>
</feature>
<feature type="coiled-coil region" evidence="1">
    <location>
        <begin position="3"/>
        <end position="30"/>
    </location>
</feature>
<dbReference type="HOGENOM" id="CLU_728966_0_0_9"/>
<sequence>MATKKTNEQFKKYNAEIKEENKLLKEEIRRRGPLAGFFEMIKQIKEAIKQFFSPKRTFDKLNPDQAHGFDLEELKKEEKEAPVKKEEVKASPQRELSEIEKTILALEAGKDMFLASADNKTIAHISCNKDGLVAKTVDEKGDRTSMVNIDEKSLIDNPVLKELKEISEQDYTKQFVFHTATPEKIEEKINGVHDFMAHPVLTQLQIGSVELTRDPDGENPLQWLIKKDGRLEPLDKDEFRESLFEKAHYEDIADVAYDYNEEWMMQKLLNAVRESERKAVNIGPYEVTELGGELMIMDSETRETFQLKDVPDVLDRYALEGETTEALEKGVTTDIDRHTYEEKTEEHTCEVKVEQGNKPYDEVSYDRDEEDDYEVRSLY</sequence>
<keyword evidence="4" id="KW-1185">Reference proteome</keyword>
<dbReference type="RefSeq" id="WP_013282600.1">
    <property type="nucleotide sequence ID" value="NC_014389.1"/>
</dbReference>
<reference evidence="3 4" key="1">
    <citation type="journal article" date="2010" name="PLoS ONE">
        <title>The glycobiome of the rumen bacterium Butyrivibrio proteoclasticus B316(T) highlights adaptation to a polysaccharide-rich environment.</title>
        <authorList>
            <person name="Kelly W.J."/>
            <person name="Leahy S.C."/>
            <person name="Altermann E."/>
            <person name="Yeoman C.J."/>
            <person name="Dunne J.C."/>
            <person name="Kong Z."/>
            <person name="Pacheco D.M."/>
            <person name="Li D."/>
            <person name="Noel S.J."/>
            <person name="Moon C.D."/>
            <person name="Cookson A.L."/>
            <person name="Attwood G.T."/>
        </authorList>
    </citation>
    <scope>NUCLEOTIDE SEQUENCE [LARGE SCALE GENOMIC DNA]</scope>
    <source>
        <strain evidence="4">ATCC 51982 / DSM 14932 / B316</strain>
        <plasmid evidence="4">Plasmid pCY360</plasmid>
    </source>
</reference>
<evidence type="ECO:0000256" key="1">
    <source>
        <dbReference type="SAM" id="Coils"/>
    </source>
</evidence>
<keyword evidence="1" id="KW-0175">Coiled coil</keyword>
<gene>
    <name evidence="3" type="ordered locus">bpr_II009</name>
</gene>